<feature type="region of interest" description="Disordered" evidence="2">
    <location>
        <begin position="1"/>
        <end position="52"/>
    </location>
</feature>
<proteinExistence type="predicted"/>
<dbReference type="OrthoDB" id="5244171at2"/>
<gene>
    <name evidence="4" type="ORF">E1294_48760</name>
</gene>
<dbReference type="EMBL" id="SMKP01000275">
    <property type="protein sequence ID" value="TDD06635.1"/>
    <property type="molecule type" value="Genomic_DNA"/>
</dbReference>
<organism evidence="4 5">
    <name type="scientific">Nonomuraea diastatica</name>
    <dbReference type="NCBI Taxonomy" id="1848329"/>
    <lineage>
        <taxon>Bacteria</taxon>
        <taxon>Bacillati</taxon>
        <taxon>Actinomycetota</taxon>
        <taxon>Actinomycetes</taxon>
        <taxon>Streptosporangiales</taxon>
        <taxon>Streptosporangiaceae</taxon>
        <taxon>Nonomuraea</taxon>
    </lineage>
</organism>
<evidence type="ECO:0000313" key="4">
    <source>
        <dbReference type="EMBL" id="TDD06635.1"/>
    </source>
</evidence>
<dbReference type="Proteomes" id="UP000294543">
    <property type="component" value="Unassembled WGS sequence"/>
</dbReference>
<evidence type="ECO:0000313" key="5">
    <source>
        <dbReference type="Proteomes" id="UP000294543"/>
    </source>
</evidence>
<feature type="domain" description="VOC" evidence="3">
    <location>
        <begin position="70"/>
        <end position="200"/>
    </location>
</feature>
<sequence>MGGGQDGRDRVAAPHAFWKSAPEIPAGDGAPRRPARRRPWEPRTLESHSRIAPRQRSCALDLELDGLDVSFDHTAVAAPRIRDLLPIYRDLLGGRHLGGGGDHRIAGYRTLQLTYANGGKVELMEPLTGSTFFDSFFELTRGRGGVHHLNFHVRDLDEAVSRLTARGYRLHGLNAVDPRWREVFLHPKEAHGVLIQLAQPGPRLPDENRSALEEVLSGHGRNGDGVPSP</sequence>
<comment type="caution">
    <text evidence="4">The sequence shown here is derived from an EMBL/GenBank/DDBJ whole genome shotgun (WGS) entry which is preliminary data.</text>
</comment>
<accession>A0A4R4VVZ7</accession>
<dbReference type="GO" id="GO:0046491">
    <property type="term" value="P:L-methylmalonyl-CoA metabolic process"/>
    <property type="evidence" value="ECO:0007669"/>
    <property type="project" value="TreeGrafter"/>
</dbReference>
<dbReference type="InterPro" id="IPR029068">
    <property type="entry name" value="Glyas_Bleomycin-R_OHBP_Dase"/>
</dbReference>
<evidence type="ECO:0000259" key="3">
    <source>
        <dbReference type="PROSITE" id="PS51819"/>
    </source>
</evidence>
<dbReference type="InterPro" id="IPR037523">
    <property type="entry name" value="VOC_core"/>
</dbReference>
<keyword evidence="5" id="KW-1185">Reference proteome</keyword>
<dbReference type="InterPro" id="IPR051785">
    <property type="entry name" value="MMCE/EMCE_epimerase"/>
</dbReference>
<feature type="region of interest" description="Disordered" evidence="2">
    <location>
        <begin position="200"/>
        <end position="229"/>
    </location>
</feature>
<dbReference type="PANTHER" id="PTHR43048:SF3">
    <property type="entry name" value="METHYLMALONYL-COA EPIMERASE, MITOCHONDRIAL"/>
    <property type="match status" value="1"/>
</dbReference>
<name>A0A4R4VVZ7_9ACTN</name>
<dbReference type="AlphaFoldDB" id="A0A4R4VVZ7"/>
<evidence type="ECO:0000256" key="2">
    <source>
        <dbReference type="SAM" id="MobiDB-lite"/>
    </source>
</evidence>
<evidence type="ECO:0000256" key="1">
    <source>
        <dbReference type="ARBA" id="ARBA00022723"/>
    </source>
</evidence>
<dbReference type="Gene3D" id="3.10.180.10">
    <property type="entry name" value="2,3-Dihydroxybiphenyl 1,2-Dioxygenase, domain 1"/>
    <property type="match status" value="1"/>
</dbReference>
<dbReference type="SUPFAM" id="SSF54593">
    <property type="entry name" value="Glyoxalase/Bleomycin resistance protein/Dihydroxybiphenyl dioxygenase"/>
    <property type="match status" value="1"/>
</dbReference>
<feature type="compositionally biased region" description="Basic and acidic residues" evidence="2">
    <location>
        <begin position="38"/>
        <end position="49"/>
    </location>
</feature>
<dbReference type="GO" id="GO:0046872">
    <property type="term" value="F:metal ion binding"/>
    <property type="evidence" value="ECO:0007669"/>
    <property type="project" value="UniProtKB-KW"/>
</dbReference>
<keyword evidence="1" id="KW-0479">Metal-binding</keyword>
<dbReference type="PROSITE" id="PS51819">
    <property type="entry name" value="VOC"/>
    <property type="match status" value="1"/>
</dbReference>
<dbReference type="GO" id="GO:0004493">
    <property type="term" value="F:methylmalonyl-CoA epimerase activity"/>
    <property type="evidence" value="ECO:0007669"/>
    <property type="project" value="TreeGrafter"/>
</dbReference>
<dbReference type="PANTHER" id="PTHR43048">
    <property type="entry name" value="METHYLMALONYL-COA EPIMERASE"/>
    <property type="match status" value="1"/>
</dbReference>
<protein>
    <recommendedName>
        <fullName evidence="3">VOC domain-containing protein</fullName>
    </recommendedName>
</protein>
<reference evidence="4 5" key="1">
    <citation type="submission" date="2019-03" db="EMBL/GenBank/DDBJ databases">
        <title>Draft genome sequences of novel Actinobacteria.</title>
        <authorList>
            <person name="Sahin N."/>
            <person name="Ay H."/>
            <person name="Saygin H."/>
        </authorList>
    </citation>
    <scope>NUCLEOTIDE SEQUENCE [LARGE SCALE GENOMIC DNA]</scope>
    <source>
        <strain evidence="4 5">KC712</strain>
    </source>
</reference>
<feature type="compositionally biased region" description="Basic and acidic residues" evidence="2">
    <location>
        <begin position="1"/>
        <end position="12"/>
    </location>
</feature>
<dbReference type="Pfam" id="PF13669">
    <property type="entry name" value="Glyoxalase_4"/>
    <property type="match status" value="1"/>
</dbReference>